<proteinExistence type="predicted"/>
<sequence>MTEEDFDDLGYTKENLFNEKDGEPLKEYMNMQSTPETNEEETPNEDMVEPIKYDSNAKTWIDDKLLALTAANTKRKRNLDPTVHEALAGEDRRHWEEAMRTELDGCQRSRA</sequence>
<evidence type="ECO:0000313" key="1">
    <source>
        <dbReference type="EMBL" id="CCF52199.1"/>
    </source>
</evidence>
<dbReference type="HOGENOM" id="CLU_2279535_0_0_1"/>
<evidence type="ECO:0000313" key="2">
    <source>
        <dbReference type="Proteomes" id="UP000006174"/>
    </source>
</evidence>
<dbReference type="EMBL" id="CAGI01000171">
    <property type="protein sequence ID" value="CCF52199.1"/>
    <property type="molecule type" value="Genomic_DNA"/>
</dbReference>
<name>I2FZ56_USTHO</name>
<accession>I2FZ56</accession>
<comment type="caution">
    <text evidence="1">The sequence shown here is derived from an EMBL/GenBank/DDBJ whole genome shotgun (WGS) entry which is preliminary data.</text>
</comment>
<dbReference type="AlphaFoldDB" id="I2FZ56"/>
<protein>
    <submittedName>
        <fullName evidence="1">Uncharacterized protein</fullName>
    </submittedName>
</protein>
<gene>
    <name evidence="1" type="ORF">UHOR_08448</name>
</gene>
<keyword evidence="2" id="KW-1185">Reference proteome</keyword>
<dbReference type="Proteomes" id="UP000006174">
    <property type="component" value="Unassembled WGS sequence"/>
</dbReference>
<reference evidence="1 2" key="1">
    <citation type="journal article" date="2012" name="Plant Cell">
        <title>Genome comparison of barley and maize smut fungi reveals targeted loss of RNA silencing components and species-specific presence of transposable elements.</title>
        <authorList>
            <person name="Laurie J.D."/>
            <person name="Ali S."/>
            <person name="Linning R."/>
            <person name="Mannhaupt G."/>
            <person name="Wong P."/>
            <person name="Gueldener U."/>
            <person name="Muensterkoetter M."/>
            <person name="Moore R."/>
            <person name="Kahmann R."/>
            <person name="Bakkeren G."/>
            <person name="Schirawski J."/>
        </authorList>
    </citation>
    <scope>NUCLEOTIDE SEQUENCE [LARGE SCALE GENOMIC DNA]</scope>
    <source>
        <strain evidence="2">Uh4875-4</strain>
    </source>
</reference>
<organism evidence="1 2">
    <name type="scientific">Ustilago hordei</name>
    <name type="common">Barley covered smut fungus</name>
    <dbReference type="NCBI Taxonomy" id="120017"/>
    <lineage>
        <taxon>Eukaryota</taxon>
        <taxon>Fungi</taxon>
        <taxon>Dikarya</taxon>
        <taxon>Basidiomycota</taxon>
        <taxon>Ustilaginomycotina</taxon>
        <taxon>Ustilaginomycetes</taxon>
        <taxon>Ustilaginales</taxon>
        <taxon>Ustilaginaceae</taxon>
        <taxon>Ustilago</taxon>
    </lineage>
</organism>